<evidence type="ECO:0000256" key="4">
    <source>
        <dbReference type="ARBA" id="ARBA00022692"/>
    </source>
</evidence>
<dbReference type="Pfam" id="PF00057">
    <property type="entry name" value="Ldl_recept_a"/>
    <property type="match status" value="1"/>
</dbReference>
<keyword evidence="9" id="KW-0168">Coated pit</keyword>
<evidence type="ECO:0000259" key="15">
    <source>
        <dbReference type="PROSITE" id="PS01180"/>
    </source>
</evidence>
<feature type="compositionally biased region" description="Basic and acidic residues" evidence="12">
    <location>
        <begin position="569"/>
        <end position="579"/>
    </location>
</feature>
<evidence type="ECO:0000256" key="3">
    <source>
        <dbReference type="ARBA" id="ARBA00022583"/>
    </source>
</evidence>
<keyword evidence="5" id="KW-0677">Repeat</keyword>
<dbReference type="InterPro" id="IPR036055">
    <property type="entry name" value="LDL_receptor-like_sf"/>
</dbReference>
<evidence type="ECO:0000256" key="14">
    <source>
        <dbReference type="SAM" id="SignalP"/>
    </source>
</evidence>
<comment type="similarity">
    <text evidence="2">Belongs to the LDLR family.</text>
</comment>
<proteinExistence type="inferred from homology"/>
<evidence type="ECO:0000256" key="2">
    <source>
        <dbReference type="ARBA" id="ARBA00009939"/>
    </source>
</evidence>
<feature type="domain" description="CUB" evidence="15">
    <location>
        <begin position="171"/>
        <end position="281"/>
    </location>
</feature>
<feature type="transmembrane region" description="Helical" evidence="13">
    <location>
        <begin position="445"/>
        <end position="471"/>
    </location>
</feature>
<feature type="disulfide bond" evidence="11">
    <location>
        <begin position="410"/>
        <end position="428"/>
    </location>
</feature>
<dbReference type="Pfam" id="PF00431">
    <property type="entry name" value="CUB"/>
    <property type="match status" value="2"/>
</dbReference>
<dbReference type="CDD" id="cd00041">
    <property type="entry name" value="CUB"/>
    <property type="match status" value="1"/>
</dbReference>
<dbReference type="PROSITE" id="PS01209">
    <property type="entry name" value="LDLRA_1"/>
    <property type="match status" value="1"/>
</dbReference>
<accession>A0AAV2I1Y4</accession>
<feature type="disulfide bond" evidence="11">
    <location>
        <begin position="422"/>
        <end position="437"/>
    </location>
</feature>
<gene>
    <name evidence="16" type="ORF">GSLYS_00013715001</name>
</gene>
<feature type="chain" id="PRO_5043629122" description="CUB domain-containing protein" evidence="14">
    <location>
        <begin position="22"/>
        <end position="776"/>
    </location>
</feature>
<dbReference type="SUPFAM" id="SSF49854">
    <property type="entry name" value="Spermadhesin, CUB domain"/>
    <property type="match status" value="2"/>
</dbReference>
<feature type="region of interest" description="Disordered" evidence="12">
    <location>
        <begin position="634"/>
        <end position="665"/>
    </location>
</feature>
<keyword evidence="3" id="KW-0254">Endocytosis</keyword>
<dbReference type="InterPro" id="IPR035914">
    <property type="entry name" value="Sperma_CUB_dom_sf"/>
</dbReference>
<name>A0AAV2I1Y4_LYMST</name>
<evidence type="ECO:0000256" key="12">
    <source>
        <dbReference type="SAM" id="MobiDB-lite"/>
    </source>
</evidence>
<dbReference type="PANTHER" id="PTHR24270:SF61">
    <property type="entry name" value="EGF-LIKE DOMAIN-CONTAINING PROTEIN"/>
    <property type="match status" value="1"/>
</dbReference>
<keyword evidence="6 13" id="KW-1133">Transmembrane helix</keyword>
<feature type="compositionally biased region" description="Acidic residues" evidence="12">
    <location>
        <begin position="742"/>
        <end position="767"/>
    </location>
</feature>
<dbReference type="AlphaFoldDB" id="A0AAV2I1Y4"/>
<keyword evidence="8 11" id="KW-1015">Disulfide bond</keyword>
<organism evidence="16 17">
    <name type="scientific">Lymnaea stagnalis</name>
    <name type="common">Great pond snail</name>
    <name type="synonym">Helix stagnalis</name>
    <dbReference type="NCBI Taxonomy" id="6523"/>
    <lineage>
        <taxon>Eukaryota</taxon>
        <taxon>Metazoa</taxon>
        <taxon>Spiralia</taxon>
        <taxon>Lophotrochozoa</taxon>
        <taxon>Mollusca</taxon>
        <taxon>Gastropoda</taxon>
        <taxon>Heterobranchia</taxon>
        <taxon>Euthyneura</taxon>
        <taxon>Panpulmonata</taxon>
        <taxon>Hygrophila</taxon>
        <taxon>Lymnaeoidea</taxon>
        <taxon>Lymnaeidae</taxon>
        <taxon>Lymnaea</taxon>
    </lineage>
</organism>
<feature type="region of interest" description="Disordered" evidence="12">
    <location>
        <begin position="531"/>
        <end position="580"/>
    </location>
</feature>
<dbReference type="PROSITE" id="PS50068">
    <property type="entry name" value="LDLRA_2"/>
    <property type="match status" value="2"/>
</dbReference>
<dbReference type="SMART" id="SM00192">
    <property type="entry name" value="LDLa"/>
    <property type="match status" value="3"/>
</dbReference>
<dbReference type="SUPFAM" id="SSF57424">
    <property type="entry name" value="LDL receptor-like module"/>
    <property type="match status" value="2"/>
</dbReference>
<dbReference type="PROSITE" id="PS01180">
    <property type="entry name" value="CUB"/>
    <property type="match status" value="2"/>
</dbReference>
<evidence type="ECO:0000256" key="13">
    <source>
        <dbReference type="SAM" id="Phobius"/>
    </source>
</evidence>
<dbReference type="SMART" id="SM00042">
    <property type="entry name" value="CUB"/>
    <property type="match status" value="2"/>
</dbReference>
<dbReference type="Proteomes" id="UP001497497">
    <property type="component" value="Unassembled WGS sequence"/>
</dbReference>
<evidence type="ECO:0000256" key="10">
    <source>
        <dbReference type="ARBA" id="ARBA00037878"/>
    </source>
</evidence>
<keyword evidence="17" id="KW-1185">Reference proteome</keyword>
<evidence type="ECO:0000313" key="17">
    <source>
        <dbReference type="Proteomes" id="UP001497497"/>
    </source>
</evidence>
<evidence type="ECO:0000256" key="11">
    <source>
        <dbReference type="PROSITE-ProRule" id="PRU00124"/>
    </source>
</evidence>
<sequence length="776" mass="86080">MGSNRIPSLLLTFISILSVNAAFSCESHIVRSQKGVLSSPSFPNTYPYDYCIQWIIKVGKGWKITIRFLHLDIPATNDFCYDSLYIGFINKQSYCGSTDHEEFPQFEAISDHISNFNITFNSTSKGPKGAGFNISYEIENCFIVPENPLGIFATTYTRTPWYDSDVAKSNCNLVVIDSSGSITITPAVQHALMNRHSFSWLVSSRRPDSTFYIMFKECTFNTDDYLKIFDGQSESSDILGSYNGDYCPNFLYTKNNAFLIKFVIQDSLSAARNFTIHFRTYSVALISEMTKTTVPAPTYPSPEYLPNTRMTFLPQQDDCPVGYLSCGYNEKTCYPKSSRCDGFWNCPLHGADEKECSNLCAPDEFSCNISSRYCYKEADRCNGKGTCTNYIDEIGCTPEQCSVEKGLFLCNNGRCIYEKWRCDRTSDCTDNSDEDDCSSLSSPRVIVAAVVGSLICSLLLVVALGCVCKVYNMRIQSLRGLPRHETPLSRQLAEMFHHRAPPPPYHEAMLTSRPFDEAYLELLTQNDENQSVQLNAGPGSDTPNISLQPGGVSQRGHSNRCRRSRRHREINQNHRDRSESQGLIDIGTLPALTEMLEVVPRPQETSNCFPGLSEPPRYSELEPLSRHDSILLTEPLADSDGESIESDNWHPGRRDACDGNSQTSFDGESLIQLGVSSTSPIGDSTLSTGAPLRGFLSVTDSEGIHDVIDKDPETAGSGLSVDSANGTEGGGNKHCEEQMSVMDEDSDSDCILAGEDEEGDNDDDTDSDTACLLRHT</sequence>
<dbReference type="PROSITE" id="PS51257">
    <property type="entry name" value="PROKAR_LIPOPROTEIN"/>
    <property type="match status" value="1"/>
</dbReference>
<protein>
    <recommendedName>
        <fullName evidence="15">CUB domain-containing protein</fullName>
    </recommendedName>
</protein>
<evidence type="ECO:0000313" key="16">
    <source>
        <dbReference type="EMBL" id="CAL1539982.1"/>
    </source>
</evidence>
<comment type="caution">
    <text evidence="11">Lacks conserved residue(s) required for the propagation of feature annotation.</text>
</comment>
<feature type="signal peptide" evidence="14">
    <location>
        <begin position="1"/>
        <end position="21"/>
    </location>
</feature>
<dbReference type="GO" id="GO:0006897">
    <property type="term" value="P:endocytosis"/>
    <property type="evidence" value="ECO:0007669"/>
    <property type="project" value="UniProtKB-KW"/>
</dbReference>
<comment type="caution">
    <text evidence="16">The sequence shown here is derived from an EMBL/GenBank/DDBJ whole genome shotgun (WGS) entry which is preliminary data.</text>
</comment>
<keyword evidence="4 13" id="KW-0812">Transmembrane</keyword>
<dbReference type="Gene3D" id="2.60.120.290">
    <property type="entry name" value="Spermadhesin, CUB domain"/>
    <property type="match status" value="2"/>
</dbReference>
<dbReference type="PANTHER" id="PTHR24270">
    <property type="entry name" value="LOW-DENSITY LIPOPROTEIN RECEPTOR-RELATED"/>
    <property type="match status" value="1"/>
</dbReference>
<dbReference type="InterPro" id="IPR050685">
    <property type="entry name" value="LDLR"/>
</dbReference>
<evidence type="ECO:0000256" key="6">
    <source>
        <dbReference type="ARBA" id="ARBA00022989"/>
    </source>
</evidence>
<feature type="region of interest" description="Disordered" evidence="12">
    <location>
        <begin position="707"/>
        <end position="776"/>
    </location>
</feature>
<evidence type="ECO:0000256" key="9">
    <source>
        <dbReference type="ARBA" id="ARBA00023176"/>
    </source>
</evidence>
<feature type="compositionally biased region" description="Basic and acidic residues" evidence="12">
    <location>
        <begin position="647"/>
        <end position="657"/>
    </location>
</feature>
<dbReference type="InterPro" id="IPR002172">
    <property type="entry name" value="LDrepeatLR_classA_rpt"/>
</dbReference>
<dbReference type="GO" id="GO:0005886">
    <property type="term" value="C:plasma membrane"/>
    <property type="evidence" value="ECO:0007669"/>
    <property type="project" value="TreeGrafter"/>
</dbReference>
<keyword evidence="7 13" id="KW-0472">Membrane</keyword>
<dbReference type="InterPro" id="IPR000859">
    <property type="entry name" value="CUB_dom"/>
</dbReference>
<evidence type="ECO:0000256" key="7">
    <source>
        <dbReference type="ARBA" id="ARBA00023136"/>
    </source>
</evidence>
<keyword evidence="14" id="KW-0732">Signal</keyword>
<reference evidence="16 17" key="1">
    <citation type="submission" date="2024-04" db="EMBL/GenBank/DDBJ databases">
        <authorList>
            <consortium name="Genoscope - CEA"/>
            <person name="William W."/>
        </authorList>
    </citation>
    <scope>NUCLEOTIDE SEQUENCE [LARGE SCALE GENOMIC DNA]</scope>
</reference>
<dbReference type="EMBL" id="CAXITT010000365">
    <property type="protein sequence ID" value="CAL1539982.1"/>
    <property type="molecule type" value="Genomic_DNA"/>
</dbReference>
<dbReference type="InterPro" id="IPR023415">
    <property type="entry name" value="LDLR_class-A_CS"/>
</dbReference>
<dbReference type="PRINTS" id="PR00261">
    <property type="entry name" value="LDLRECEPTOR"/>
</dbReference>
<feature type="domain" description="CUB" evidence="15">
    <location>
        <begin position="25"/>
        <end position="139"/>
    </location>
</feature>
<dbReference type="GO" id="GO:0005905">
    <property type="term" value="C:clathrin-coated pit"/>
    <property type="evidence" value="ECO:0007669"/>
    <property type="project" value="UniProtKB-KW"/>
</dbReference>
<dbReference type="Gene3D" id="4.10.400.10">
    <property type="entry name" value="Low-density Lipoprotein Receptor"/>
    <property type="match status" value="3"/>
</dbReference>
<evidence type="ECO:0000256" key="8">
    <source>
        <dbReference type="ARBA" id="ARBA00023157"/>
    </source>
</evidence>
<feature type="disulfide bond" evidence="11">
    <location>
        <begin position="381"/>
        <end position="396"/>
    </location>
</feature>
<evidence type="ECO:0000256" key="5">
    <source>
        <dbReference type="ARBA" id="ARBA00022737"/>
    </source>
</evidence>
<feature type="compositionally biased region" description="Basic residues" evidence="12">
    <location>
        <begin position="557"/>
        <end position="568"/>
    </location>
</feature>
<dbReference type="CDD" id="cd00112">
    <property type="entry name" value="LDLa"/>
    <property type="match status" value="1"/>
</dbReference>
<evidence type="ECO:0000256" key="1">
    <source>
        <dbReference type="ARBA" id="ARBA00004167"/>
    </source>
</evidence>
<comment type="subcellular location">
    <subcellularLocation>
        <location evidence="10">Membrane</location>
        <location evidence="10">Coated pit</location>
    </subcellularLocation>
    <subcellularLocation>
        <location evidence="1">Membrane</location>
        <topology evidence="1">Single-pass membrane protein</topology>
    </subcellularLocation>
</comment>